<accession>A0A1V0S8L9</accession>
<protein>
    <submittedName>
        <fullName evidence="1">Uncharacterized protein</fullName>
    </submittedName>
</protein>
<dbReference type="Pfam" id="PF19163">
    <property type="entry name" value="DUF5845"/>
    <property type="match status" value="1"/>
</dbReference>
<proteinExistence type="predicted"/>
<organism evidence="1">
    <name type="scientific">Catovirus CTV1</name>
    <dbReference type="NCBI Taxonomy" id="1977631"/>
    <lineage>
        <taxon>Viruses</taxon>
        <taxon>Varidnaviria</taxon>
        <taxon>Bamfordvirae</taxon>
        <taxon>Nucleocytoviricota</taxon>
        <taxon>Megaviricetes</taxon>
        <taxon>Imitervirales</taxon>
        <taxon>Mimiviridae</taxon>
        <taxon>Klosneuvirinae</taxon>
        <taxon>Catovirus</taxon>
    </lineage>
</organism>
<dbReference type="InterPro" id="IPR043887">
    <property type="entry name" value="DUF5845"/>
</dbReference>
<evidence type="ECO:0000313" key="1">
    <source>
        <dbReference type="EMBL" id="ARF07988.1"/>
    </source>
</evidence>
<dbReference type="EMBL" id="KY684083">
    <property type="protein sequence ID" value="ARF07988.1"/>
    <property type="molecule type" value="Genomic_DNA"/>
</dbReference>
<name>A0A1V0S8L9_9VIRU</name>
<gene>
    <name evidence="1" type="ORF">Catovirus_1_38</name>
</gene>
<reference evidence="1" key="1">
    <citation type="journal article" date="2017" name="Science">
        <title>Giant viruses with an expanded complement of translation system components.</title>
        <authorList>
            <person name="Schulz F."/>
            <person name="Yutin N."/>
            <person name="Ivanova N.N."/>
            <person name="Ortega D.R."/>
            <person name="Lee T.K."/>
            <person name="Vierheilig J."/>
            <person name="Daims H."/>
            <person name="Horn M."/>
            <person name="Wagner M."/>
            <person name="Jensen G.J."/>
            <person name="Kyrpides N.C."/>
            <person name="Koonin E.V."/>
            <person name="Woyke T."/>
        </authorList>
    </citation>
    <scope>NUCLEOTIDE SEQUENCE</scope>
    <source>
        <strain evidence="1">CTV1</strain>
    </source>
</reference>
<sequence length="144" mass="17257">MFNSKINKWCIFDEMTGLKIFSGKKILNKNIIIQNISFDDHMISNHPKFSEAENVVVYNCDKNYVYYYIKDDLFPKINNLYLISHPCEPAFFSRFNNSNQKIFLADYYKSYQSRWAPEKENLFIFNAESYHACRQNFVDEQVKI</sequence>